<reference evidence="1" key="1">
    <citation type="submission" date="2020-10" db="EMBL/GenBank/DDBJ databases">
        <authorList>
            <person name="Gilroy R."/>
        </authorList>
    </citation>
    <scope>NUCLEOTIDE SEQUENCE</scope>
    <source>
        <strain evidence="1">8207</strain>
    </source>
</reference>
<accession>A0A9D9DE67</accession>
<name>A0A9D9DE67_9PROT</name>
<evidence type="ECO:0000313" key="2">
    <source>
        <dbReference type="Proteomes" id="UP000823630"/>
    </source>
</evidence>
<dbReference type="Proteomes" id="UP000823630">
    <property type="component" value="Unassembled WGS sequence"/>
</dbReference>
<proteinExistence type="predicted"/>
<dbReference type="AlphaFoldDB" id="A0A9D9DE67"/>
<organism evidence="1 2">
    <name type="scientific">Candidatus Enterousia avistercoris</name>
    <dbReference type="NCBI Taxonomy" id="2840788"/>
    <lineage>
        <taxon>Bacteria</taxon>
        <taxon>Pseudomonadati</taxon>
        <taxon>Pseudomonadota</taxon>
        <taxon>Alphaproteobacteria</taxon>
        <taxon>Candidatus Enterousia</taxon>
    </lineage>
</organism>
<dbReference type="EMBL" id="JADINC010000022">
    <property type="protein sequence ID" value="MBO8425067.1"/>
    <property type="molecule type" value="Genomic_DNA"/>
</dbReference>
<protein>
    <submittedName>
        <fullName evidence="1">Uncharacterized protein</fullName>
    </submittedName>
</protein>
<sequence length="69" mass="7866">MNLEVANGLHQPFATCCIISPDLVDYARKNDQVRRGYHDGVQKRSYVLKPELVDMVSLDNFDNECNIVP</sequence>
<evidence type="ECO:0000313" key="1">
    <source>
        <dbReference type="EMBL" id="MBO8425067.1"/>
    </source>
</evidence>
<gene>
    <name evidence="1" type="ORF">IAC69_01150</name>
</gene>
<reference evidence="1" key="2">
    <citation type="journal article" date="2021" name="PeerJ">
        <title>Extensive microbial diversity within the chicken gut microbiome revealed by metagenomics and culture.</title>
        <authorList>
            <person name="Gilroy R."/>
            <person name="Ravi A."/>
            <person name="Getino M."/>
            <person name="Pursley I."/>
            <person name="Horton D.L."/>
            <person name="Alikhan N.F."/>
            <person name="Baker D."/>
            <person name="Gharbi K."/>
            <person name="Hall N."/>
            <person name="Watson M."/>
            <person name="Adriaenssens E.M."/>
            <person name="Foster-Nyarko E."/>
            <person name="Jarju S."/>
            <person name="Secka A."/>
            <person name="Antonio M."/>
            <person name="Oren A."/>
            <person name="Chaudhuri R.R."/>
            <person name="La Ragione R."/>
            <person name="Hildebrand F."/>
            <person name="Pallen M.J."/>
        </authorList>
    </citation>
    <scope>NUCLEOTIDE SEQUENCE</scope>
    <source>
        <strain evidence="1">8207</strain>
    </source>
</reference>
<comment type="caution">
    <text evidence="1">The sequence shown here is derived from an EMBL/GenBank/DDBJ whole genome shotgun (WGS) entry which is preliminary data.</text>
</comment>